<feature type="transmembrane region" description="Helical" evidence="8">
    <location>
        <begin position="321"/>
        <end position="349"/>
    </location>
</feature>
<evidence type="ECO:0000256" key="2">
    <source>
        <dbReference type="ARBA" id="ARBA00009773"/>
    </source>
</evidence>
<feature type="transmembrane region" description="Helical" evidence="8">
    <location>
        <begin position="284"/>
        <end position="301"/>
    </location>
</feature>
<evidence type="ECO:0000256" key="3">
    <source>
        <dbReference type="ARBA" id="ARBA00022448"/>
    </source>
</evidence>
<reference evidence="9 10" key="1">
    <citation type="submission" date="2017-05" db="EMBL/GenBank/DDBJ databases">
        <authorList>
            <person name="Varghese N."/>
            <person name="Submissions S."/>
        </authorList>
    </citation>
    <scope>NUCLEOTIDE SEQUENCE [LARGE SCALE GENOMIC DNA]</scope>
    <source>
        <strain evidence="9 10">DSM 27040</strain>
    </source>
</reference>
<evidence type="ECO:0000256" key="6">
    <source>
        <dbReference type="ARBA" id="ARBA00022989"/>
    </source>
</evidence>
<accession>A0A521AFW2</accession>
<dbReference type="OrthoDB" id="1010875at2"/>
<keyword evidence="7 8" id="KW-0472">Membrane</keyword>
<dbReference type="AlphaFoldDB" id="A0A521AFW2"/>
<evidence type="ECO:0000256" key="5">
    <source>
        <dbReference type="ARBA" id="ARBA00022692"/>
    </source>
</evidence>
<evidence type="ECO:0000313" key="9">
    <source>
        <dbReference type="EMBL" id="SMO33681.1"/>
    </source>
</evidence>
<evidence type="ECO:0000313" key="10">
    <source>
        <dbReference type="Proteomes" id="UP000319040"/>
    </source>
</evidence>
<dbReference type="RefSeq" id="WP_142531535.1">
    <property type="nucleotide sequence ID" value="NZ_FXTB01000001.1"/>
</dbReference>
<comment type="similarity">
    <text evidence="2">Belongs to the autoinducer-2 exporter (AI-2E) (TC 2.A.86) family.</text>
</comment>
<keyword evidence="4" id="KW-1003">Cell membrane</keyword>
<keyword evidence="6 8" id="KW-1133">Transmembrane helix</keyword>
<feature type="transmembrane region" description="Helical" evidence="8">
    <location>
        <begin position="37"/>
        <end position="57"/>
    </location>
</feature>
<dbReference type="EMBL" id="FXTB01000001">
    <property type="protein sequence ID" value="SMO33681.1"/>
    <property type="molecule type" value="Genomic_DNA"/>
</dbReference>
<feature type="transmembrane region" description="Helical" evidence="8">
    <location>
        <begin position="69"/>
        <end position="90"/>
    </location>
</feature>
<evidence type="ECO:0000256" key="7">
    <source>
        <dbReference type="ARBA" id="ARBA00023136"/>
    </source>
</evidence>
<evidence type="ECO:0000256" key="1">
    <source>
        <dbReference type="ARBA" id="ARBA00004651"/>
    </source>
</evidence>
<dbReference type="Proteomes" id="UP000319040">
    <property type="component" value="Unassembled WGS sequence"/>
</dbReference>
<evidence type="ECO:0000256" key="8">
    <source>
        <dbReference type="SAM" id="Phobius"/>
    </source>
</evidence>
<sequence length="373" mass="41924">MNSQHSKPYTFDRVVRMVLSIAFLFAVYFLLNRLSGALIPFFIALLLAYLINPMVDFFQFKCRFKYRSLAVLSSLLIVFGSTYFLLTWLVPQFFAEMTKMVQLIRVYLNQAKVSDILPQEVIDYINAYINNTDFTEILKAQSVTNSLKSIFGQAWKVFSGSMSFLFGVVGLLIILVYLVFLLVDFKRIADGWPGLVPPQYREPVEEIFSDLTQGMQIYFRAQGLIALIVGVLLAIGFRIIGLPMAIIIGLFIGALNIVPYLQIAGLIPVALLSLLRAMESGQSFWHVILLASIVMGVVQLIQETVLVPKIMGRVYGLHPAIILLALSVWGSLLGLLGMLIALPVTTLLFSYYKRFVLKKDKDEEIESPLVKGL</sequence>
<keyword evidence="5 8" id="KW-0812">Transmembrane</keyword>
<name>A0A521AFW2_SACCC</name>
<evidence type="ECO:0000256" key="4">
    <source>
        <dbReference type="ARBA" id="ARBA00022475"/>
    </source>
</evidence>
<dbReference type="PANTHER" id="PTHR21716:SF53">
    <property type="entry name" value="PERMEASE PERM-RELATED"/>
    <property type="match status" value="1"/>
</dbReference>
<dbReference type="GO" id="GO:0005886">
    <property type="term" value="C:plasma membrane"/>
    <property type="evidence" value="ECO:0007669"/>
    <property type="project" value="UniProtKB-SubCell"/>
</dbReference>
<keyword evidence="10" id="KW-1185">Reference proteome</keyword>
<dbReference type="GO" id="GO:0055085">
    <property type="term" value="P:transmembrane transport"/>
    <property type="evidence" value="ECO:0007669"/>
    <property type="project" value="TreeGrafter"/>
</dbReference>
<proteinExistence type="inferred from homology"/>
<dbReference type="PANTHER" id="PTHR21716">
    <property type="entry name" value="TRANSMEMBRANE PROTEIN"/>
    <property type="match status" value="1"/>
</dbReference>
<gene>
    <name evidence="9" type="ORF">SAMN06265379_101115</name>
</gene>
<protein>
    <submittedName>
        <fullName evidence="9">Predicted PurR-regulated permease PerM</fullName>
    </submittedName>
</protein>
<comment type="subcellular location">
    <subcellularLocation>
        <location evidence="1">Cell membrane</location>
        <topology evidence="1">Multi-pass membrane protein</topology>
    </subcellularLocation>
</comment>
<organism evidence="9 10">
    <name type="scientific">Saccharicrinis carchari</name>
    <dbReference type="NCBI Taxonomy" id="1168039"/>
    <lineage>
        <taxon>Bacteria</taxon>
        <taxon>Pseudomonadati</taxon>
        <taxon>Bacteroidota</taxon>
        <taxon>Bacteroidia</taxon>
        <taxon>Marinilabiliales</taxon>
        <taxon>Marinilabiliaceae</taxon>
        <taxon>Saccharicrinis</taxon>
    </lineage>
</organism>
<keyword evidence="3" id="KW-0813">Transport</keyword>
<feature type="transmembrane region" description="Helical" evidence="8">
    <location>
        <begin position="217"/>
        <end position="240"/>
    </location>
</feature>
<feature type="transmembrane region" description="Helical" evidence="8">
    <location>
        <begin position="246"/>
        <end position="272"/>
    </location>
</feature>
<feature type="transmembrane region" description="Helical" evidence="8">
    <location>
        <begin position="164"/>
        <end position="183"/>
    </location>
</feature>
<feature type="transmembrane region" description="Helical" evidence="8">
    <location>
        <begin position="14"/>
        <end position="31"/>
    </location>
</feature>
<dbReference type="Pfam" id="PF01594">
    <property type="entry name" value="AI-2E_transport"/>
    <property type="match status" value="1"/>
</dbReference>
<dbReference type="InterPro" id="IPR002549">
    <property type="entry name" value="AI-2E-like"/>
</dbReference>